<evidence type="ECO:0000259" key="5">
    <source>
        <dbReference type="PROSITE" id="PS50172"/>
    </source>
</evidence>
<dbReference type="SUPFAM" id="SSF52113">
    <property type="entry name" value="BRCT domain"/>
    <property type="match status" value="1"/>
</dbReference>
<keyword evidence="3" id="KW-0539">Nucleus</keyword>
<name>A0A6A3MMB0_9STRA</name>
<feature type="compositionally biased region" description="Polar residues" evidence="4">
    <location>
        <begin position="32"/>
        <end position="46"/>
    </location>
</feature>
<feature type="domain" description="BRCT" evidence="5">
    <location>
        <begin position="694"/>
        <end position="780"/>
    </location>
</feature>
<dbReference type="PROSITE" id="PS50172">
    <property type="entry name" value="BRCT"/>
    <property type="match status" value="2"/>
</dbReference>
<feature type="compositionally biased region" description="Polar residues" evidence="4">
    <location>
        <begin position="481"/>
        <end position="492"/>
    </location>
</feature>
<feature type="region of interest" description="Disordered" evidence="4">
    <location>
        <begin position="1"/>
        <end position="229"/>
    </location>
</feature>
<comment type="subcellular location">
    <subcellularLocation>
        <location evidence="1">Nucleus</location>
    </subcellularLocation>
</comment>
<evidence type="ECO:0000313" key="8">
    <source>
        <dbReference type="EMBL" id="KAE9353711.1"/>
    </source>
</evidence>
<feature type="compositionally biased region" description="Polar residues" evidence="4">
    <location>
        <begin position="395"/>
        <end position="414"/>
    </location>
</feature>
<protein>
    <recommendedName>
        <fullName evidence="5">BRCT domain-containing protein</fullName>
    </recommendedName>
</protein>
<evidence type="ECO:0000256" key="2">
    <source>
        <dbReference type="ARBA" id="ARBA00022763"/>
    </source>
</evidence>
<dbReference type="InterPro" id="IPR047249">
    <property type="entry name" value="BRCT_p53bp1-like_rpt1"/>
</dbReference>
<feature type="compositionally biased region" description="Polar residues" evidence="4">
    <location>
        <begin position="514"/>
        <end position="530"/>
    </location>
</feature>
<reference evidence="9 11" key="1">
    <citation type="submission" date="2018-09" db="EMBL/GenBank/DDBJ databases">
        <title>Genomic investigation of the strawberry pathogen Phytophthora fragariae indicates pathogenicity is determined by transcriptional variation in three key races.</title>
        <authorList>
            <person name="Adams T.M."/>
            <person name="Armitage A.D."/>
            <person name="Sobczyk M.K."/>
            <person name="Bates H.J."/>
            <person name="Dunwell J.M."/>
            <person name="Nellist C.F."/>
            <person name="Harrison R.J."/>
        </authorList>
    </citation>
    <scope>NUCLEOTIDE SEQUENCE [LARGE SCALE GENOMIC DNA]</scope>
    <source>
        <strain evidence="7 9">SCRP249</strain>
        <strain evidence="6 11">SCRP324</strain>
        <strain evidence="8 10">SCRP333</strain>
    </source>
</reference>
<keyword evidence="2" id="KW-0227">DNA damage</keyword>
<feature type="compositionally biased region" description="Basic and acidic residues" evidence="4">
    <location>
        <begin position="208"/>
        <end position="224"/>
    </location>
</feature>
<evidence type="ECO:0000256" key="3">
    <source>
        <dbReference type="ARBA" id="ARBA00023242"/>
    </source>
</evidence>
<evidence type="ECO:0000313" key="10">
    <source>
        <dbReference type="Proteomes" id="UP000434957"/>
    </source>
</evidence>
<dbReference type="Proteomes" id="UP000434957">
    <property type="component" value="Unassembled WGS sequence"/>
</dbReference>
<dbReference type="AlphaFoldDB" id="A0A6A3MMB0"/>
<comment type="caution">
    <text evidence="7">The sequence shown here is derived from an EMBL/GenBank/DDBJ whole genome shotgun (WGS) entry which is preliminary data.</text>
</comment>
<gene>
    <name evidence="7" type="ORF">PR001_g9916</name>
    <name evidence="6" type="ORF">PR002_g9159</name>
    <name evidence="8" type="ORF">PR003_g3729</name>
</gene>
<dbReference type="Proteomes" id="UP000435112">
    <property type="component" value="Unassembled WGS sequence"/>
</dbReference>
<dbReference type="EMBL" id="QXFV01000565">
    <property type="protein sequence ID" value="KAE9034012.1"/>
    <property type="molecule type" value="Genomic_DNA"/>
</dbReference>
<feature type="compositionally biased region" description="Basic and acidic residues" evidence="4">
    <location>
        <begin position="131"/>
        <end position="159"/>
    </location>
</feature>
<dbReference type="GO" id="GO:0045944">
    <property type="term" value="P:positive regulation of transcription by RNA polymerase II"/>
    <property type="evidence" value="ECO:0007669"/>
    <property type="project" value="TreeGrafter"/>
</dbReference>
<dbReference type="InterPro" id="IPR047250">
    <property type="entry name" value="BRCT_p53bp1-like_rpt2"/>
</dbReference>
<evidence type="ECO:0000313" key="9">
    <source>
        <dbReference type="Proteomes" id="UP000429607"/>
    </source>
</evidence>
<feature type="compositionally biased region" description="Low complexity" evidence="4">
    <location>
        <begin position="651"/>
        <end position="665"/>
    </location>
</feature>
<organism evidence="7 9">
    <name type="scientific">Phytophthora rubi</name>
    <dbReference type="NCBI Taxonomy" id="129364"/>
    <lineage>
        <taxon>Eukaryota</taxon>
        <taxon>Sar</taxon>
        <taxon>Stramenopiles</taxon>
        <taxon>Oomycota</taxon>
        <taxon>Peronosporomycetes</taxon>
        <taxon>Peronosporales</taxon>
        <taxon>Peronosporaceae</taxon>
        <taxon>Phytophthora</taxon>
    </lineage>
</organism>
<dbReference type="EMBL" id="QXFT01000133">
    <property type="protein sequence ID" value="KAE9353711.1"/>
    <property type="molecule type" value="Genomic_DNA"/>
</dbReference>
<feature type="compositionally biased region" description="Pro residues" evidence="4">
    <location>
        <begin position="546"/>
        <end position="558"/>
    </location>
</feature>
<sequence>MESPQRASAACARSEKSGLSDVSFPRPDSPLLRQSDSFAESQQCSADPSAFLGFHVPPSAEEVDVAPPKDPQPQSKKKTFKLVLDLGLDSTSGADDGCRPLQSPANPFSELFAGDTQDDENLMATRAPIIAEEKEKEKKKKEENSTQKKNIEREKEHVSPPKRRRQSEEEKQGDRSPSPPPTMLMSIDKELRDRKQKVTSRAAASAAEVKEKDEESHDEMRLEDSLPGASAFSEYSEDLAPRVFQTFTTNVEAAVVDEKAEKSALVEGDNERFDRSAYITEDSDRETDLEEDMELTQKLDDEEVDVDMDSKDVTRSYAASSGDDEEETEAFPYSGTGTEPYGPDSTCMDDDNDGLAKNAGNQTLDMSANGEGSHHIPTPSQKSDQRASDDDVTSRECTQQDYLTPRVNPNQMDNADSAEVNEKSVVVSDKQNSEKSQNDDDQDECMATQPSRGRTESEPAVEPSSPGQPKASKKHDVVLTTKPTGTDPQTKASRALEFSFSMPESQEGEPHFSASLSSDGVVVSKSQETFSRNDRPTPFESSISPVWPPTPTPTPTPVDGPFDPEATVVTSPSQEGPKRKAVSSLQSGLPTGKKKQKTLSQTSESPRQTTSPSKPMKRKRGFFSPGSNASSKESDSGDPLTPRPPARRSTRSAQSTPSSSTPTVRTRTRNLTPVPAHRAYASRSRTLFKYKFEFCLTGFVKTGEENLKELIEGHGGKIPERYQDVLYKNNRKAVVIATPVSWRKRKFMQAIACGIPVVHTDWLKDCIEAGYVVPFDGYQVPAGYSVTTRKFEFFTPRELNIFEGYSFGIATDVEQVSKAEAKDRANLMAFILKACGADAVYENLSAKSDVDVDIVLCSEYTQTCRYYKKRRRVLVKDFQWVTECMILQQFLDPEDPVFEPQRVGCEDVFSASAEIGDSGRTTLKLYTGELVMADISGSAADHYLLFNVCEILSIHVSGGRKDESSQSKRKDKESRVMLHVGMLKREPYNPELSKTPVKVLDISSYQVKRRVVAISKEDYGKLKYKDESIFYLEDANEPDKPTLPEHRWLTQ</sequence>
<dbReference type="PANTHER" id="PTHR15321:SF3">
    <property type="entry name" value="TP53-BINDING PROTEIN 1"/>
    <property type="match status" value="1"/>
</dbReference>
<dbReference type="CDD" id="cd17745">
    <property type="entry name" value="BRCT_p53bp1_rpt1"/>
    <property type="match status" value="1"/>
</dbReference>
<dbReference type="InterPro" id="IPR036420">
    <property type="entry name" value="BRCT_dom_sf"/>
</dbReference>
<feature type="compositionally biased region" description="Polar residues" evidence="4">
    <location>
        <begin position="598"/>
        <end position="613"/>
    </location>
</feature>
<feature type="compositionally biased region" description="Basic and acidic residues" evidence="4">
    <location>
        <begin position="383"/>
        <end position="394"/>
    </location>
</feature>
<accession>A0A6A3MMB0</accession>
<dbReference type="CDD" id="cd17724">
    <property type="entry name" value="BRCT_p53bp1_rpt2"/>
    <property type="match status" value="1"/>
</dbReference>
<dbReference type="SMART" id="SM00292">
    <property type="entry name" value="BRCT"/>
    <property type="match status" value="2"/>
</dbReference>
<feature type="region of interest" description="Disordered" evidence="4">
    <location>
        <begin position="275"/>
        <end position="677"/>
    </location>
</feature>
<proteinExistence type="predicted"/>
<dbReference type="GO" id="GO:0042393">
    <property type="term" value="F:histone binding"/>
    <property type="evidence" value="ECO:0007669"/>
    <property type="project" value="TreeGrafter"/>
</dbReference>
<dbReference type="GO" id="GO:0005634">
    <property type="term" value="C:nucleus"/>
    <property type="evidence" value="ECO:0007669"/>
    <property type="project" value="UniProtKB-SubCell"/>
</dbReference>
<evidence type="ECO:0000313" key="7">
    <source>
        <dbReference type="EMBL" id="KAE9034012.1"/>
    </source>
</evidence>
<dbReference type="GO" id="GO:0000077">
    <property type="term" value="P:DNA damage checkpoint signaling"/>
    <property type="evidence" value="ECO:0007669"/>
    <property type="project" value="TreeGrafter"/>
</dbReference>
<dbReference type="Pfam" id="PF00533">
    <property type="entry name" value="BRCT"/>
    <property type="match status" value="1"/>
</dbReference>
<feature type="domain" description="BRCT" evidence="5">
    <location>
        <begin position="797"/>
        <end position="898"/>
    </location>
</feature>
<dbReference type="InterPro" id="IPR001357">
    <property type="entry name" value="BRCT_dom"/>
</dbReference>
<evidence type="ECO:0000256" key="1">
    <source>
        <dbReference type="ARBA" id="ARBA00004123"/>
    </source>
</evidence>
<dbReference type="InterPro" id="IPR047252">
    <property type="entry name" value="TP53BP1-like"/>
</dbReference>
<dbReference type="Proteomes" id="UP000429607">
    <property type="component" value="Unassembled WGS sequence"/>
</dbReference>
<evidence type="ECO:0000313" key="11">
    <source>
        <dbReference type="Proteomes" id="UP000435112"/>
    </source>
</evidence>
<evidence type="ECO:0000256" key="4">
    <source>
        <dbReference type="SAM" id="MobiDB-lite"/>
    </source>
</evidence>
<dbReference type="PANTHER" id="PTHR15321">
    <property type="entry name" value="TUMOR SUPPRESSOR P53-BINDING PROTEIN 1"/>
    <property type="match status" value="1"/>
</dbReference>
<dbReference type="Gene3D" id="3.40.50.10190">
    <property type="entry name" value="BRCT domain"/>
    <property type="match status" value="1"/>
</dbReference>
<dbReference type="EMBL" id="QXFU01000482">
    <property type="protein sequence ID" value="KAE9032478.1"/>
    <property type="molecule type" value="Genomic_DNA"/>
</dbReference>
<evidence type="ECO:0000313" key="6">
    <source>
        <dbReference type="EMBL" id="KAE9032478.1"/>
    </source>
</evidence>
<keyword evidence="10" id="KW-1185">Reference proteome</keyword>
<dbReference type="OrthoDB" id="129353at2759"/>
<feature type="compositionally biased region" description="Acidic residues" evidence="4">
    <location>
        <begin position="281"/>
        <end position="307"/>
    </location>
</feature>